<feature type="region of interest" description="Disordered" evidence="1">
    <location>
        <begin position="68"/>
        <end position="182"/>
    </location>
</feature>
<dbReference type="AlphaFoldDB" id="U9TCB3"/>
<feature type="non-terminal residue" evidence="2">
    <location>
        <position position="182"/>
    </location>
</feature>
<proteinExistence type="predicted"/>
<name>U9TCB3_RHIID</name>
<dbReference type="VEuPathDB" id="FungiDB:RhiirFUN_010741"/>
<evidence type="ECO:0000256" key="1">
    <source>
        <dbReference type="SAM" id="MobiDB-lite"/>
    </source>
</evidence>
<dbReference type="HOGENOM" id="CLU_1485492_0_0_1"/>
<feature type="compositionally biased region" description="Gly residues" evidence="1">
    <location>
        <begin position="81"/>
        <end position="103"/>
    </location>
</feature>
<reference evidence="2" key="1">
    <citation type="submission" date="2013-07" db="EMBL/GenBank/DDBJ databases">
        <title>The genome of an arbuscular mycorrhizal fungus provides insights into the evolution of the oldest plant symbiosis.</title>
        <authorList>
            <consortium name="DOE Joint Genome Institute"/>
            <person name="Tisserant E."/>
            <person name="Malbreil M."/>
            <person name="Kuo A."/>
            <person name="Kohler A."/>
            <person name="Symeonidi A."/>
            <person name="Balestrini R."/>
            <person name="Charron P."/>
            <person name="Duensing N."/>
            <person name="Frei-dit-Frey N."/>
            <person name="Gianinazzi-Pearson V."/>
            <person name="Gilbert B."/>
            <person name="Handa Y."/>
            <person name="Hijri M."/>
            <person name="Kaul R."/>
            <person name="Kawaguchi M."/>
            <person name="Krajinski F."/>
            <person name="Lammers P."/>
            <person name="Lapierre D."/>
            <person name="Masclaux F.G."/>
            <person name="Murat C."/>
            <person name="Morin E."/>
            <person name="Ndikumana S."/>
            <person name="Pagni M."/>
            <person name="Petitpierre D."/>
            <person name="Requena N."/>
            <person name="Rosikiewicz P."/>
            <person name="Riley R."/>
            <person name="Saito K."/>
            <person name="San Clemente H."/>
            <person name="Shapiro H."/>
            <person name="van Tuinen D."/>
            <person name="Becard G."/>
            <person name="Bonfante P."/>
            <person name="Paszkowski U."/>
            <person name="Shachar-Hill Y."/>
            <person name="Young J.P."/>
            <person name="Sanders I.R."/>
            <person name="Henrissat B."/>
            <person name="Rensing S.A."/>
            <person name="Grigoriev I.V."/>
            <person name="Corradi N."/>
            <person name="Roux C."/>
            <person name="Martin F."/>
        </authorList>
    </citation>
    <scope>NUCLEOTIDE SEQUENCE</scope>
    <source>
        <strain evidence="2">DAOM 197198</strain>
    </source>
</reference>
<protein>
    <submittedName>
        <fullName evidence="2">Uncharacterized protein</fullName>
    </submittedName>
</protein>
<organism evidence="2">
    <name type="scientific">Rhizophagus irregularis (strain DAOM 181602 / DAOM 197198 / MUCL 43194)</name>
    <name type="common">Arbuscular mycorrhizal fungus</name>
    <name type="synonym">Glomus intraradices</name>
    <dbReference type="NCBI Taxonomy" id="747089"/>
    <lineage>
        <taxon>Eukaryota</taxon>
        <taxon>Fungi</taxon>
        <taxon>Fungi incertae sedis</taxon>
        <taxon>Mucoromycota</taxon>
        <taxon>Glomeromycotina</taxon>
        <taxon>Glomeromycetes</taxon>
        <taxon>Glomerales</taxon>
        <taxon>Glomeraceae</taxon>
        <taxon>Rhizophagus</taxon>
    </lineage>
</organism>
<dbReference type="EMBL" id="KI292473">
    <property type="protein sequence ID" value="ESA05824.1"/>
    <property type="molecule type" value="Genomic_DNA"/>
</dbReference>
<sequence>MEMIRSIHNDPNTPTNPKIIPAKIIDLGSKIIGLLASLPANRLGLGELKFGDTGVLGTPTVTVKVGSGGSSCPGASDGSAPLGGIGSIVGGKPVGGEAGNEGGDLGEEPGVEEPGSDDLGEEFGGEDLGEESEGGEDLGDESEGDESSEGEVLGEDLGDESSGGEDLGGESEGDESSGGEDL</sequence>
<feature type="compositionally biased region" description="Acidic residues" evidence="1">
    <location>
        <begin position="104"/>
        <end position="182"/>
    </location>
</feature>
<evidence type="ECO:0000313" key="2">
    <source>
        <dbReference type="EMBL" id="ESA05824.1"/>
    </source>
</evidence>
<gene>
    <name evidence="2" type="ORF">GLOINDRAFT_35003</name>
</gene>
<accession>U9TCB3</accession>